<dbReference type="RefSeq" id="WP_054469988.1">
    <property type="nucleotide sequence ID" value="NZ_CP159837.1"/>
</dbReference>
<sequence>MDTIRLKTQVNADGSVQLQLHDLPPNQDIEILLVYQAIEKVNPPERTEQEDPLIGLFSGDSEILTGSNC</sequence>
<protein>
    <submittedName>
        <fullName evidence="1">Uncharacterized protein</fullName>
    </submittedName>
</protein>
<organism evidence="1">
    <name type="scientific">Planktothricoides raciborskii GIHE-MW2</name>
    <dbReference type="NCBI Taxonomy" id="2792601"/>
    <lineage>
        <taxon>Bacteria</taxon>
        <taxon>Bacillati</taxon>
        <taxon>Cyanobacteriota</taxon>
        <taxon>Cyanophyceae</taxon>
        <taxon>Oscillatoriophycideae</taxon>
        <taxon>Oscillatoriales</taxon>
        <taxon>Oscillatoriaceae</taxon>
        <taxon>Planktothricoides</taxon>
    </lineage>
</organism>
<name>A0AAU8JM93_9CYAN</name>
<proteinExistence type="predicted"/>
<dbReference type="EMBL" id="CP159837">
    <property type="protein sequence ID" value="XCM39611.1"/>
    <property type="molecule type" value="Genomic_DNA"/>
</dbReference>
<reference evidence="1" key="1">
    <citation type="submission" date="2024-07" db="EMBL/GenBank/DDBJ databases">
        <authorList>
            <person name="Kim Y.J."/>
            <person name="Jeong J.Y."/>
        </authorList>
    </citation>
    <scope>NUCLEOTIDE SEQUENCE</scope>
    <source>
        <strain evidence="1">GIHE-MW2</strain>
    </source>
</reference>
<accession>A0AAU8JM93</accession>
<dbReference type="AlphaFoldDB" id="A0AAU8JM93"/>
<gene>
    <name evidence="1" type="ORF">ABWT76_002555</name>
</gene>
<evidence type="ECO:0000313" key="1">
    <source>
        <dbReference type="EMBL" id="XCM39611.1"/>
    </source>
</evidence>